<evidence type="ECO:0000256" key="6">
    <source>
        <dbReference type="ARBA" id="ARBA00022989"/>
    </source>
</evidence>
<reference evidence="9 10" key="1">
    <citation type="submission" date="2019-03" db="EMBL/GenBank/DDBJ databases">
        <title>San Antonio Military Medical Center submission to MRSN (WRAIR), pending publication.</title>
        <authorList>
            <person name="Blyth D.M."/>
            <person name="Mccarthy S.L."/>
            <person name="Schall S.E."/>
            <person name="Stam J.A."/>
            <person name="Ong A.C."/>
            <person name="Mcgann P.T."/>
        </authorList>
    </citation>
    <scope>NUCLEOTIDE SEQUENCE [LARGE SCALE GENOMIC DNA]</scope>
    <source>
        <strain evidence="9 10">MRSN571793</strain>
    </source>
</reference>
<evidence type="ECO:0000313" key="10">
    <source>
        <dbReference type="Proteomes" id="UP000297861"/>
    </source>
</evidence>
<accession>A0A4Y8L786</accession>
<evidence type="ECO:0000256" key="7">
    <source>
        <dbReference type="ARBA" id="ARBA00023136"/>
    </source>
</evidence>
<dbReference type="Pfam" id="PF02652">
    <property type="entry name" value="Lactate_perm"/>
    <property type="match status" value="1"/>
</dbReference>
<keyword evidence="7 8" id="KW-0472">Membrane</keyword>
<evidence type="ECO:0000256" key="2">
    <source>
        <dbReference type="ARBA" id="ARBA00010100"/>
    </source>
</evidence>
<keyword evidence="6 8" id="KW-1133">Transmembrane helix</keyword>
<sequence length="539" mass="56732">MFTALNILLQSTALAGNLEVSWGHVAFATIPVLLLIILMGFLKMAGDKSALITLVTTIVLALFAFGFPVADTGLSFVYGVLKAIFPILIIIIMAIFSYNVLVKTGKMEILKEQFSSISSDKCIQVLLLTWGFGGLLEGMAGFGTAVAIPAAILISLGFKPIFSAVASLIANSVATGFGAVGTPVKVLAEQAGVTDIQVLSTQVVLQLSPLMILIPFILVFMTDPRIKSLPKHILLSVIVGVVSLAVQYIAARYMGAETPAILGSIASIIAIIIYAKLTATKEDKELKAKFPKRTMGEIINAWSVYGFILILVILTSPLLPLRNILAPLSATTLFSQNIFDAVTQTEVVRSIKVSWLTDAGVLLFLGSILGGLLQGAKIVELIKLLGTVIKQQRKTIVTVCSLIALSSIMDFSGMISQLGLALAIATGSLYPLFAPTIGCLGTFLTGSDTSSNILFGKLQASVAHTTGADPSWLAAANTAGATGGKIISPQSIAVATSACGLQGREGEIMKKALPYALGYIVVSGLMVYFVPKIMGTILF</sequence>
<feature type="transmembrane region" description="Helical" evidence="8">
    <location>
        <begin position="355"/>
        <end position="375"/>
    </location>
</feature>
<comment type="similarity">
    <text evidence="2 8">Belongs to the lactate permease family.</text>
</comment>
<dbReference type="STRING" id="1121485.GCA_000426485_02507"/>
<feature type="transmembrane region" description="Helical" evidence="8">
    <location>
        <begin position="512"/>
        <end position="530"/>
    </location>
</feature>
<protein>
    <recommendedName>
        <fullName evidence="8">L-lactate permease</fullName>
    </recommendedName>
</protein>
<comment type="function">
    <text evidence="8">Uptake of L-lactate across the membrane. Can also transport D-lactate and glycolate.</text>
</comment>
<evidence type="ECO:0000256" key="5">
    <source>
        <dbReference type="ARBA" id="ARBA00022692"/>
    </source>
</evidence>
<gene>
    <name evidence="9" type="ORF">E2605_05240</name>
</gene>
<keyword evidence="4 8" id="KW-1003">Cell membrane</keyword>
<dbReference type="RefSeq" id="WP_134435775.1">
    <property type="nucleotide sequence ID" value="NZ_SOML01000002.1"/>
</dbReference>
<dbReference type="OrthoDB" id="9761056at2"/>
<evidence type="ECO:0000256" key="1">
    <source>
        <dbReference type="ARBA" id="ARBA00004651"/>
    </source>
</evidence>
<keyword evidence="10" id="KW-1185">Reference proteome</keyword>
<feature type="transmembrane region" description="Helical" evidence="8">
    <location>
        <begin position="25"/>
        <end position="42"/>
    </location>
</feature>
<feature type="transmembrane region" description="Helical" evidence="8">
    <location>
        <begin position="421"/>
        <end position="444"/>
    </location>
</feature>
<dbReference type="PANTHER" id="PTHR30003:SF0">
    <property type="entry name" value="GLYCOLATE PERMEASE GLCA-RELATED"/>
    <property type="match status" value="1"/>
</dbReference>
<feature type="transmembrane region" description="Helical" evidence="8">
    <location>
        <begin position="76"/>
        <end position="101"/>
    </location>
</feature>
<feature type="transmembrane region" description="Helical" evidence="8">
    <location>
        <begin position="122"/>
        <end position="154"/>
    </location>
</feature>
<feature type="transmembrane region" description="Helical" evidence="8">
    <location>
        <begin position="396"/>
        <end position="415"/>
    </location>
</feature>
<dbReference type="AlphaFoldDB" id="A0A4Y8L786"/>
<evidence type="ECO:0000313" key="9">
    <source>
        <dbReference type="EMBL" id="TFD98024.1"/>
    </source>
</evidence>
<organism evidence="9 10">
    <name type="scientific">Dysgonomonas capnocytophagoides</name>
    <dbReference type="NCBI Taxonomy" id="45254"/>
    <lineage>
        <taxon>Bacteria</taxon>
        <taxon>Pseudomonadati</taxon>
        <taxon>Bacteroidota</taxon>
        <taxon>Bacteroidia</taxon>
        <taxon>Bacteroidales</taxon>
        <taxon>Dysgonomonadaceae</taxon>
        <taxon>Dysgonomonas</taxon>
    </lineage>
</organism>
<dbReference type="GO" id="GO:0015295">
    <property type="term" value="F:solute:proton symporter activity"/>
    <property type="evidence" value="ECO:0007669"/>
    <property type="project" value="TreeGrafter"/>
</dbReference>
<keyword evidence="3 8" id="KW-0813">Transport</keyword>
<name>A0A4Y8L786_9BACT</name>
<proteinExistence type="inferred from homology"/>
<evidence type="ECO:0000256" key="3">
    <source>
        <dbReference type="ARBA" id="ARBA00022448"/>
    </source>
</evidence>
<comment type="subcellular location">
    <subcellularLocation>
        <location evidence="1 8">Cell membrane</location>
        <topology evidence="1 8">Multi-pass membrane protein</topology>
    </subcellularLocation>
</comment>
<feature type="transmembrane region" description="Helical" evidence="8">
    <location>
        <begin position="203"/>
        <end position="221"/>
    </location>
</feature>
<evidence type="ECO:0000256" key="4">
    <source>
        <dbReference type="ARBA" id="ARBA00022475"/>
    </source>
</evidence>
<feature type="transmembrane region" description="Helical" evidence="8">
    <location>
        <begin position="233"/>
        <end position="254"/>
    </location>
</feature>
<dbReference type="GO" id="GO:0005886">
    <property type="term" value="C:plasma membrane"/>
    <property type="evidence" value="ECO:0007669"/>
    <property type="project" value="UniProtKB-SubCell"/>
</dbReference>
<evidence type="ECO:0000256" key="8">
    <source>
        <dbReference type="RuleBase" id="RU365092"/>
    </source>
</evidence>
<feature type="transmembrane region" description="Helical" evidence="8">
    <location>
        <begin position="298"/>
        <end position="319"/>
    </location>
</feature>
<dbReference type="GO" id="GO:0015129">
    <property type="term" value="F:lactate transmembrane transporter activity"/>
    <property type="evidence" value="ECO:0007669"/>
    <property type="project" value="UniProtKB-UniRule"/>
</dbReference>
<dbReference type="EMBL" id="SOML01000002">
    <property type="protein sequence ID" value="TFD98024.1"/>
    <property type="molecule type" value="Genomic_DNA"/>
</dbReference>
<dbReference type="Proteomes" id="UP000297861">
    <property type="component" value="Unassembled WGS sequence"/>
</dbReference>
<dbReference type="InterPro" id="IPR003804">
    <property type="entry name" value="Lactate_perm"/>
</dbReference>
<feature type="transmembrane region" description="Helical" evidence="8">
    <location>
        <begin position="49"/>
        <end position="70"/>
    </location>
</feature>
<dbReference type="PANTHER" id="PTHR30003">
    <property type="entry name" value="L-LACTATE PERMEASE"/>
    <property type="match status" value="1"/>
</dbReference>
<keyword evidence="5 8" id="KW-0812">Transmembrane</keyword>
<comment type="caution">
    <text evidence="9">The sequence shown here is derived from an EMBL/GenBank/DDBJ whole genome shotgun (WGS) entry which is preliminary data.</text>
</comment>
<feature type="transmembrane region" description="Helical" evidence="8">
    <location>
        <begin position="260"/>
        <end position="277"/>
    </location>
</feature>
<dbReference type="NCBIfam" id="TIGR00795">
    <property type="entry name" value="lctP"/>
    <property type="match status" value="1"/>
</dbReference>